<dbReference type="InterPro" id="IPR015590">
    <property type="entry name" value="Aldehyde_DH_dom"/>
</dbReference>
<dbReference type="OrthoDB" id="9762913at2"/>
<dbReference type="PANTHER" id="PTHR42991:SF1">
    <property type="entry name" value="ALDEHYDE DEHYDROGENASE"/>
    <property type="match status" value="1"/>
</dbReference>
<sequence length="477" mass="51061">MSELKALSYIAGKWLEANHQKEDIINPYSGETIGTSFLASEEDIELALSTAQNIKKQIAEITALERSTLLKKAAVLLEEQKEYFAKLISLELGKPLKNTRDEVSRSIETLAQSAEEANRLIGETIPGHVSSRGQGAMAMTFKVPVGVVLAITPFNAPLNLICHKVGPAFAAGNAIILKPAPQTPAVATAFVKLLLEAGFPESGLQLIIGGVDAGRRLVTDERTNLISFTGGAAGGEHISTSAGLKKVLLELGGNGATIVHHDADIEQAATLCAKTGFSNSGQSCISVQRIYVHKQIFTSFTESLTEKVKQLIVGDPLSNESDVGCMVDVQAAKRVEAWIREAENMGARVLSGGQRNGACIKPTILLNPPKQAKVVCEEVFGPVVSILPYEDLNEAIKEANDSRYGLQAGIFTNQLDVALHAAKELETGGVIINGTSNFRLDHWPYGGIKRSGIGREGPRFAIDEMTETKMVVLPNGI</sequence>
<organism evidence="4 5">
    <name type="scientific">Bacillus pumilus</name>
    <name type="common">Bacillus mesentericus</name>
    <dbReference type="NCBI Taxonomy" id="1408"/>
    <lineage>
        <taxon>Bacteria</taxon>
        <taxon>Bacillati</taxon>
        <taxon>Bacillota</taxon>
        <taxon>Bacilli</taxon>
        <taxon>Bacillales</taxon>
        <taxon>Bacillaceae</taxon>
        <taxon>Bacillus</taxon>
    </lineage>
</organism>
<evidence type="ECO:0000259" key="3">
    <source>
        <dbReference type="Pfam" id="PF00171"/>
    </source>
</evidence>
<dbReference type="InterPro" id="IPR016162">
    <property type="entry name" value="Ald_DH_N"/>
</dbReference>
<reference evidence="4 5" key="1">
    <citation type="submission" date="2017-06" db="EMBL/GenBank/DDBJ databases">
        <title>Draft Genome Sequence of Bacillus sp Strain 36R Isolated from saline sediment at Atanasia, Sonora, Mexico.</title>
        <authorList>
            <person name="Sanchez Diaz R."/>
            <person name="Quiroz Macias M.E."/>
            <person name="Ibarra Gamez J.C."/>
            <person name="Enciso Ibarra J."/>
            <person name="Gomez Gil B."/>
            <person name="Galaviz Silva L."/>
        </authorList>
    </citation>
    <scope>NUCLEOTIDE SEQUENCE [LARGE SCALE GENOMIC DNA]</scope>
    <source>
        <strain evidence="4 5">36R_ATNSAL</strain>
    </source>
</reference>
<comment type="similarity">
    <text evidence="1">Belongs to the aldehyde dehydrogenase family.</text>
</comment>
<evidence type="ECO:0000313" key="5">
    <source>
        <dbReference type="Proteomes" id="UP000228754"/>
    </source>
</evidence>
<dbReference type="AlphaFoldDB" id="A0A2A5J2U8"/>
<dbReference type="InterPro" id="IPR016161">
    <property type="entry name" value="Ald_DH/histidinol_DH"/>
</dbReference>
<gene>
    <name evidence="4" type="ORF">CEY02_01650</name>
</gene>
<evidence type="ECO:0000256" key="2">
    <source>
        <dbReference type="ARBA" id="ARBA00023002"/>
    </source>
</evidence>
<comment type="caution">
    <text evidence="4">The sequence shown here is derived from an EMBL/GenBank/DDBJ whole genome shotgun (WGS) entry which is preliminary data.</text>
</comment>
<name>A0A2A5J2U8_BACPU</name>
<evidence type="ECO:0000256" key="1">
    <source>
        <dbReference type="ARBA" id="ARBA00009986"/>
    </source>
</evidence>
<dbReference type="Gene3D" id="3.40.309.10">
    <property type="entry name" value="Aldehyde Dehydrogenase, Chain A, domain 2"/>
    <property type="match status" value="1"/>
</dbReference>
<feature type="domain" description="Aldehyde dehydrogenase" evidence="3">
    <location>
        <begin position="14"/>
        <end position="471"/>
    </location>
</feature>
<keyword evidence="2" id="KW-0560">Oxidoreductase</keyword>
<proteinExistence type="inferred from homology"/>
<dbReference type="EMBL" id="NKHG01000008">
    <property type="protein sequence ID" value="PCK23311.1"/>
    <property type="molecule type" value="Genomic_DNA"/>
</dbReference>
<dbReference type="InterPro" id="IPR016163">
    <property type="entry name" value="Ald_DH_C"/>
</dbReference>
<evidence type="ECO:0000313" key="4">
    <source>
        <dbReference type="EMBL" id="PCK23311.1"/>
    </source>
</evidence>
<dbReference type="SUPFAM" id="SSF53720">
    <property type="entry name" value="ALDH-like"/>
    <property type="match status" value="1"/>
</dbReference>
<dbReference type="Pfam" id="PF00171">
    <property type="entry name" value="Aldedh"/>
    <property type="match status" value="1"/>
</dbReference>
<dbReference type="PANTHER" id="PTHR42991">
    <property type="entry name" value="ALDEHYDE DEHYDROGENASE"/>
    <property type="match status" value="1"/>
</dbReference>
<accession>A0A2A5J2U8</accession>
<dbReference type="Gene3D" id="3.40.605.10">
    <property type="entry name" value="Aldehyde Dehydrogenase, Chain A, domain 1"/>
    <property type="match status" value="1"/>
</dbReference>
<protein>
    <submittedName>
        <fullName evidence="4">Aldehyde dehydrogenase</fullName>
    </submittedName>
</protein>
<dbReference type="GO" id="GO:0008911">
    <property type="term" value="F:lactaldehyde dehydrogenase (NAD+) activity"/>
    <property type="evidence" value="ECO:0007669"/>
    <property type="project" value="TreeGrafter"/>
</dbReference>
<dbReference type="InterPro" id="IPR051020">
    <property type="entry name" value="ALDH-related_metabolic_enz"/>
</dbReference>
<dbReference type="Proteomes" id="UP000228754">
    <property type="component" value="Unassembled WGS sequence"/>
</dbReference>